<dbReference type="PROSITE" id="PS50106">
    <property type="entry name" value="PDZ"/>
    <property type="match status" value="1"/>
</dbReference>
<dbReference type="SUPFAM" id="SSF50156">
    <property type="entry name" value="PDZ domain-like"/>
    <property type="match status" value="1"/>
</dbReference>
<dbReference type="Pfam" id="PF03572">
    <property type="entry name" value="Peptidase_S41"/>
    <property type="match status" value="1"/>
</dbReference>
<evidence type="ECO:0000256" key="2">
    <source>
        <dbReference type="ARBA" id="ARBA00022670"/>
    </source>
</evidence>
<dbReference type="InterPro" id="IPR036034">
    <property type="entry name" value="PDZ_sf"/>
</dbReference>
<keyword evidence="2" id="KW-0645">Protease</keyword>
<evidence type="ECO:0000256" key="3">
    <source>
        <dbReference type="ARBA" id="ARBA00022801"/>
    </source>
</evidence>
<dbReference type="Pfam" id="PF17820">
    <property type="entry name" value="PDZ_6"/>
    <property type="match status" value="1"/>
</dbReference>
<dbReference type="EMBL" id="HBIR01049304">
    <property type="protein sequence ID" value="CAE0584366.1"/>
    <property type="molecule type" value="Transcribed_RNA"/>
</dbReference>
<gene>
    <name evidence="6" type="ORF">EHUX00137_LOCUS38498</name>
</gene>
<sequence length="655" mass="67442">MRGGCRRLVWLEAYAAPPKPYCRSSAWRLGRAAVVVADGIWRRRRRLALPSGRNSDPAALAGGGAPTAARPWLRIHLTPFLLNGYPCLLCPCVVCFKFLQPKVIEGKKIDCALADPHLPRLLGGAPQLFTTTLDGARGLVCSMRPPISSQPPAAGISLCTGALQQSTYLAGAASPCSPLAAFQPSGPGGEAFTRFSIPADQVPQRAQQFGGKDWKRAVATTVLAAALAASSITVGPAVLSPGARAALPALRVERSAALALSEEQALVQDVWREVSKQYVDGSFNGLGADGWKAKQSEALRGLAGKQGGMGEAYDAIREMLRALGDPYTRFLDPEQYDALVSNYARGDGAGIGVQLQLDPQTGTVVVLQAVAGGPAALGGVLPGDELLRVDGESVEGATAEVCAALIRGEAGSEVRLAVRHPGGGASGGGGVAELPLERARVSANAVEKGSLLLAGGKRAGLVRISAFTQETAAQLVRAVRDVSPGAEALVIDLRGNAGGYLPAGVEAARLFLPPNAKVVSEVRRDGVAEVFFSEGVGSETRLPLYLLVDGRTASASEVMAAALQDNRRATLVGPGRTFGKGRIQNVQRLVGGSGVSVTKARYVTPAGRDIHGVGLLPDVVSAACGAADSAAACMAGVRVSSTDVQSGAASPKAAL</sequence>
<dbReference type="Gene3D" id="3.30.750.44">
    <property type="match status" value="1"/>
</dbReference>
<dbReference type="InterPro" id="IPR004447">
    <property type="entry name" value="Peptidase_S41A"/>
</dbReference>
<dbReference type="InterPro" id="IPR005151">
    <property type="entry name" value="Tail-specific_protease"/>
</dbReference>
<keyword evidence="3" id="KW-0378">Hydrolase</keyword>
<dbReference type="GO" id="GO:0006508">
    <property type="term" value="P:proteolysis"/>
    <property type="evidence" value="ECO:0007669"/>
    <property type="project" value="UniProtKB-KW"/>
</dbReference>
<proteinExistence type="inferred from homology"/>
<dbReference type="CDD" id="cd06782">
    <property type="entry name" value="cpPDZ_CPP-like"/>
    <property type="match status" value="1"/>
</dbReference>
<dbReference type="PANTHER" id="PTHR32060:SF22">
    <property type="entry name" value="CARBOXYL-TERMINAL-PROCESSING PEPTIDASE 3, CHLOROPLASTIC"/>
    <property type="match status" value="1"/>
</dbReference>
<dbReference type="SMART" id="SM00245">
    <property type="entry name" value="TSPc"/>
    <property type="match status" value="1"/>
</dbReference>
<dbReference type="AlphaFoldDB" id="A0A7S3WYE2"/>
<dbReference type="PANTHER" id="PTHR32060">
    <property type="entry name" value="TAIL-SPECIFIC PROTEASE"/>
    <property type="match status" value="1"/>
</dbReference>
<evidence type="ECO:0000259" key="5">
    <source>
        <dbReference type="PROSITE" id="PS50106"/>
    </source>
</evidence>
<keyword evidence="4" id="KW-0720">Serine protease</keyword>
<dbReference type="Gene3D" id="3.90.226.10">
    <property type="entry name" value="2-enoyl-CoA Hydratase, Chain A, domain 1"/>
    <property type="match status" value="1"/>
</dbReference>
<organism evidence="6">
    <name type="scientific">Emiliania huxleyi</name>
    <name type="common">Coccolithophore</name>
    <name type="synonym">Pontosphaera huxleyi</name>
    <dbReference type="NCBI Taxonomy" id="2903"/>
    <lineage>
        <taxon>Eukaryota</taxon>
        <taxon>Haptista</taxon>
        <taxon>Haptophyta</taxon>
        <taxon>Prymnesiophyceae</taxon>
        <taxon>Isochrysidales</taxon>
        <taxon>Noelaerhabdaceae</taxon>
        <taxon>Emiliania</taxon>
    </lineage>
</organism>
<dbReference type="GO" id="GO:0008236">
    <property type="term" value="F:serine-type peptidase activity"/>
    <property type="evidence" value="ECO:0007669"/>
    <property type="project" value="UniProtKB-KW"/>
</dbReference>
<feature type="domain" description="PDZ" evidence="5">
    <location>
        <begin position="339"/>
        <end position="407"/>
    </location>
</feature>
<dbReference type="CDD" id="cd07560">
    <property type="entry name" value="Peptidase_S41_CPP"/>
    <property type="match status" value="1"/>
</dbReference>
<protein>
    <recommendedName>
        <fullName evidence="5">PDZ domain-containing protein</fullName>
    </recommendedName>
</protein>
<evidence type="ECO:0000256" key="1">
    <source>
        <dbReference type="ARBA" id="ARBA00009179"/>
    </source>
</evidence>
<accession>A0A7S3WYE2</accession>
<comment type="similarity">
    <text evidence="1">Belongs to the peptidase S41A family.</text>
</comment>
<dbReference type="GO" id="GO:0004175">
    <property type="term" value="F:endopeptidase activity"/>
    <property type="evidence" value="ECO:0007669"/>
    <property type="project" value="TreeGrafter"/>
</dbReference>
<dbReference type="InterPro" id="IPR041489">
    <property type="entry name" value="PDZ_6"/>
</dbReference>
<dbReference type="InterPro" id="IPR001478">
    <property type="entry name" value="PDZ"/>
</dbReference>
<dbReference type="SMART" id="SM00228">
    <property type="entry name" value="PDZ"/>
    <property type="match status" value="1"/>
</dbReference>
<evidence type="ECO:0000256" key="4">
    <source>
        <dbReference type="ARBA" id="ARBA00022825"/>
    </source>
</evidence>
<dbReference type="SUPFAM" id="SSF52096">
    <property type="entry name" value="ClpP/crotonase"/>
    <property type="match status" value="1"/>
</dbReference>
<dbReference type="Gene3D" id="2.30.42.10">
    <property type="match status" value="1"/>
</dbReference>
<dbReference type="NCBIfam" id="TIGR00225">
    <property type="entry name" value="prc"/>
    <property type="match status" value="1"/>
</dbReference>
<evidence type="ECO:0000313" key="6">
    <source>
        <dbReference type="EMBL" id="CAE0584366.1"/>
    </source>
</evidence>
<reference evidence="6" key="1">
    <citation type="submission" date="2021-01" db="EMBL/GenBank/DDBJ databases">
        <authorList>
            <person name="Corre E."/>
            <person name="Pelletier E."/>
            <person name="Niang G."/>
            <person name="Scheremetjew M."/>
            <person name="Finn R."/>
            <person name="Kale V."/>
            <person name="Holt S."/>
            <person name="Cochrane G."/>
            <person name="Meng A."/>
            <person name="Brown T."/>
            <person name="Cohen L."/>
        </authorList>
    </citation>
    <scope>NUCLEOTIDE SEQUENCE</scope>
    <source>
        <strain evidence="6">379</strain>
    </source>
</reference>
<name>A0A7S3WYE2_EMIHU</name>
<dbReference type="InterPro" id="IPR029045">
    <property type="entry name" value="ClpP/crotonase-like_dom_sf"/>
</dbReference>